<comment type="catalytic activity">
    <reaction evidence="2">
        <text>2 GTP = 3',3'-c-di-GMP + 2 diphosphate</text>
        <dbReference type="Rhea" id="RHEA:24898"/>
        <dbReference type="ChEBI" id="CHEBI:33019"/>
        <dbReference type="ChEBI" id="CHEBI:37565"/>
        <dbReference type="ChEBI" id="CHEBI:58805"/>
        <dbReference type="EC" id="2.7.7.65"/>
    </reaction>
</comment>
<dbReference type="Gene3D" id="1.10.3210.10">
    <property type="entry name" value="Hypothetical protein af1432"/>
    <property type="match status" value="1"/>
</dbReference>
<keyword evidence="7" id="KW-1185">Reference proteome</keyword>
<sequence length="530" mass="62039">MGELDRLLKLSSRNLVPLPKVGKDILETLLLKSDREFTELITNNKEISSLIISVANHPRYRKDNPPVQDVRLALLILGEDLVKILVLSFISTKLCKVTFNEFNFHYFWARAIANLCFSFICASYLETFPPHLPISSYLMDFGIIILYSLFPEGYLKVLKLKNLGLSTYQAEREVFGVDHAVIGGEYFETYNFPRRFILNIQHHHQIPDLPEDIPPQVFEDIKILNFIDLGVGCYFSTEKEIKFKEFKTIAKLYFNLEEPQVESMLDTLPQYTNPLYEFLNYQNYSLTPYSQSVKTHEEKLKETLKTLEEKKEKEETLIELYKNELIKVIREKEALIEEIEVLKKKLKESSILDPLTGLYNEDYFLKRLKEELLRAKRYKRILSILLMEINNFSQIVELYGLEEEEKLLYLLAQELRKNLRRVDILAKLSKPEHFAIILPETSLSGAIVVARRILKIIENILYKQYKKTPSSYVSIVSYDPSKIDPKIEPKIESILIILKNGLELLKLRRQKRILPVLIDKDLDLSKNNFF</sequence>
<dbReference type="KEGG" id="top:TOPB45_0424"/>
<evidence type="ECO:0000256" key="1">
    <source>
        <dbReference type="ARBA" id="ARBA00012528"/>
    </source>
</evidence>
<evidence type="ECO:0000313" key="7">
    <source>
        <dbReference type="Proteomes" id="UP000006583"/>
    </source>
</evidence>
<dbReference type="EC" id="2.7.7.65" evidence="1"/>
<dbReference type="GO" id="GO:1902201">
    <property type="term" value="P:negative regulation of bacterial-type flagellum-dependent cell motility"/>
    <property type="evidence" value="ECO:0007669"/>
    <property type="project" value="TreeGrafter"/>
</dbReference>
<feature type="domain" description="HDOD" evidence="5">
    <location>
        <begin position="15"/>
        <end position="206"/>
    </location>
</feature>
<dbReference type="PATRIC" id="fig|795359.3.peg.430"/>
<dbReference type="PANTHER" id="PTHR45138">
    <property type="entry name" value="REGULATORY COMPONENTS OF SENSORY TRANSDUCTION SYSTEM"/>
    <property type="match status" value="1"/>
</dbReference>
<reference evidence="6 7" key="1">
    <citation type="journal article" date="2013" name="Genome Announc.">
        <title>Complete genome sequence of the hyperthermophilic sulfate-reducing bacterium Thermodesulfobacterium geofontis OPF15T.</title>
        <authorList>
            <person name="Elkins J.G."/>
            <person name="Hamilton-Brehm S.D."/>
            <person name="Lucas S."/>
            <person name="Han J."/>
            <person name="Lapidus A."/>
            <person name="Cheng J.F."/>
            <person name="Goodwin L.A."/>
            <person name="Pitluck S."/>
            <person name="Peters L."/>
            <person name="Mikhailova N."/>
            <person name="Davenport K.W."/>
            <person name="Detter J.C."/>
            <person name="Han C.S."/>
            <person name="Tapia R."/>
            <person name="Land M.L."/>
            <person name="Hauser L."/>
            <person name="Kyrpides N.C."/>
            <person name="Ivanova N.N."/>
            <person name="Pagani I."/>
            <person name="Bruce D."/>
            <person name="Woyke T."/>
            <person name="Cottingham R.W."/>
        </authorList>
    </citation>
    <scope>NUCLEOTIDE SEQUENCE [LARGE SCALE GENOMIC DNA]</scope>
    <source>
        <strain evidence="6 7">OPF15</strain>
    </source>
</reference>
<feature type="domain" description="GGDEF" evidence="4">
    <location>
        <begin position="380"/>
        <end position="520"/>
    </location>
</feature>
<gene>
    <name evidence="6" type="ordered locus">TOPB45_0424</name>
</gene>
<dbReference type="Gene3D" id="3.30.70.270">
    <property type="match status" value="1"/>
</dbReference>
<dbReference type="SUPFAM" id="SSF109604">
    <property type="entry name" value="HD-domain/PDEase-like"/>
    <property type="match status" value="1"/>
</dbReference>
<dbReference type="GO" id="GO:0052621">
    <property type="term" value="F:diguanylate cyclase activity"/>
    <property type="evidence" value="ECO:0007669"/>
    <property type="project" value="UniProtKB-EC"/>
</dbReference>
<dbReference type="InterPro" id="IPR050469">
    <property type="entry name" value="Diguanylate_Cyclase"/>
</dbReference>
<dbReference type="HOGENOM" id="CLU_513800_0_0_0"/>
<dbReference type="InterPro" id="IPR013976">
    <property type="entry name" value="HDOD"/>
</dbReference>
<dbReference type="GO" id="GO:0005886">
    <property type="term" value="C:plasma membrane"/>
    <property type="evidence" value="ECO:0007669"/>
    <property type="project" value="TreeGrafter"/>
</dbReference>
<dbReference type="InterPro" id="IPR000160">
    <property type="entry name" value="GGDEF_dom"/>
</dbReference>
<evidence type="ECO:0000259" key="4">
    <source>
        <dbReference type="PROSITE" id="PS50887"/>
    </source>
</evidence>
<evidence type="ECO:0000259" key="5">
    <source>
        <dbReference type="PROSITE" id="PS51833"/>
    </source>
</evidence>
<dbReference type="PROSITE" id="PS50887">
    <property type="entry name" value="GGDEF"/>
    <property type="match status" value="1"/>
</dbReference>
<dbReference type="GO" id="GO:0043709">
    <property type="term" value="P:cell adhesion involved in single-species biofilm formation"/>
    <property type="evidence" value="ECO:0007669"/>
    <property type="project" value="TreeGrafter"/>
</dbReference>
<dbReference type="EMBL" id="CP002829">
    <property type="protein sequence ID" value="AEH22528.1"/>
    <property type="molecule type" value="Genomic_DNA"/>
</dbReference>
<dbReference type="InterPro" id="IPR043128">
    <property type="entry name" value="Rev_trsase/Diguanyl_cyclase"/>
</dbReference>
<dbReference type="OrthoDB" id="9813903at2"/>
<dbReference type="eggNOG" id="COG1639">
    <property type="taxonomic scope" value="Bacteria"/>
</dbReference>
<dbReference type="InterPro" id="IPR029787">
    <property type="entry name" value="Nucleotide_cyclase"/>
</dbReference>
<dbReference type="Pfam" id="PF08668">
    <property type="entry name" value="HDOD"/>
    <property type="match status" value="1"/>
</dbReference>
<organism evidence="6 7">
    <name type="scientific">Thermodesulfobacterium geofontis (strain OPF15)</name>
    <dbReference type="NCBI Taxonomy" id="795359"/>
    <lineage>
        <taxon>Bacteria</taxon>
        <taxon>Pseudomonadati</taxon>
        <taxon>Thermodesulfobacteriota</taxon>
        <taxon>Thermodesulfobacteria</taxon>
        <taxon>Thermodesulfobacteriales</taxon>
        <taxon>Thermodesulfobacteriaceae</taxon>
        <taxon>Thermodesulfobacterium</taxon>
    </lineage>
</organism>
<dbReference type="AlphaFoldDB" id="F8C3Z0"/>
<name>F8C3Z0_THEGP</name>
<evidence type="ECO:0000256" key="3">
    <source>
        <dbReference type="SAM" id="Coils"/>
    </source>
</evidence>
<dbReference type="NCBIfam" id="TIGR00254">
    <property type="entry name" value="GGDEF"/>
    <property type="match status" value="1"/>
</dbReference>
<dbReference type="PROSITE" id="PS51833">
    <property type="entry name" value="HDOD"/>
    <property type="match status" value="1"/>
</dbReference>
<protein>
    <recommendedName>
        <fullName evidence="1">diguanylate cyclase</fullName>
        <ecNumber evidence="1">2.7.7.65</ecNumber>
    </recommendedName>
</protein>
<dbReference type="PANTHER" id="PTHR45138:SF9">
    <property type="entry name" value="DIGUANYLATE CYCLASE DGCM-RELATED"/>
    <property type="match status" value="1"/>
</dbReference>
<dbReference type="RefSeq" id="WP_013909228.1">
    <property type="nucleotide sequence ID" value="NC_015682.1"/>
</dbReference>
<dbReference type="CDD" id="cd01949">
    <property type="entry name" value="GGDEF"/>
    <property type="match status" value="1"/>
</dbReference>
<dbReference type="Proteomes" id="UP000006583">
    <property type="component" value="Chromosome"/>
</dbReference>
<evidence type="ECO:0000313" key="6">
    <source>
        <dbReference type="EMBL" id="AEH22528.1"/>
    </source>
</evidence>
<dbReference type="STRING" id="795359.TOPB45_0424"/>
<keyword evidence="3" id="KW-0175">Coiled coil</keyword>
<dbReference type="eggNOG" id="COG3706">
    <property type="taxonomic scope" value="Bacteria"/>
</dbReference>
<feature type="coiled-coil region" evidence="3">
    <location>
        <begin position="290"/>
        <end position="352"/>
    </location>
</feature>
<dbReference type="SMART" id="SM00267">
    <property type="entry name" value="GGDEF"/>
    <property type="match status" value="1"/>
</dbReference>
<proteinExistence type="predicted"/>
<dbReference type="Pfam" id="PF00990">
    <property type="entry name" value="GGDEF"/>
    <property type="match status" value="1"/>
</dbReference>
<evidence type="ECO:0000256" key="2">
    <source>
        <dbReference type="ARBA" id="ARBA00034247"/>
    </source>
</evidence>
<accession>F8C3Z0</accession>
<dbReference type="SUPFAM" id="SSF55073">
    <property type="entry name" value="Nucleotide cyclase"/>
    <property type="match status" value="1"/>
</dbReference>